<evidence type="ECO:0000256" key="3">
    <source>
        <dbReference type="ARBA" id="ARBA00022722"/>
    </source>
</evidence>
<comment type="similarity">
    <text evidence="1">Belongs to the RecJ family.</text>
</comment>
<dbReference type="RefSeq" id="WP_092039808.1">
    <property type="nucleotide sequence ID" value="NZ_FOOK01000026.1"/>
</dbReference>
<dbReference type="SUPFAM" id="SSF64182">
    <property type="entry name" value="DHH phosphoesterases"/>
    <property type="match status" value="1"/>
</dbReference>
<dbReference type="GO" id="GO:0003676">
    <property type="term" value="F:nucleic acid binding"/>
    <property type="evidence" value="ECO:0007669"/>
    <property type="project" value="InterPro"/>
</dbReference>
<dbReference type="Pfam" id="PF17768">
    <property type="entry name" value="RecJ_OB"/>
    <property type="match status" value="1"/>
</dbReference>
<evidence type="ECO:0000259" key="7">
    <source>
        <dbReference type="Pfam" id="PF01368"/>
    </source>
</evidence>
<keyword evidence="5 11" id="KW-0269">Exonuclease</keyword>
<evidence type="ECO:0000256" key="1">
    <source>
        <dbReference type="ARBA" id="ARBA00005915"/>
    </source>
</evidence>
<dbReference type="InterPro" id="IPR018779">
    <property type="entry name" value="RecJ_C"/>
</dbReference>
<protein>
    <recommendedName>
        <fullName evidence="2">Single-stranded-DNA-specific exonuclease RecJ</fullName>
    </recommendedName>
</protein>
<evidence type="ECO:0000313" key="11">
    <source>
        <dbReference type="EMBL" id="SFG32575.1"/>
    </source>
</evidence>
<dbReference type="Pfam" id="PF01368">
    <property type="entry name" value="DHH"/>
    <property type="match status" value="1"/>
</dbReference>
<dbReference type="GO" id="GO:0006310">
    <property type="term" value="P:DNA recombination"/>
    <property type="evidence" value="ECO:0007669"/>
    <property type="project" value="InterPro"/>
</dbReference>
<dbReference type="InterPro" id="IPR038763">
    <property type="entry name" value="DHH_sf"/>
</dbReference>
<reference evidence="11 12" key="1">
    <citation type="submission" date="2016-10" db="EMBL/GenBank/DDBJ databases">
        <authorList>
            <person name="de Groot N.N."/>
        </authorList>
    </citation>
    <scope>NUCLEOTIDE SEQUENCE [LARGE SCALE GENOMIC DNA]</scope>
    <source>
        <strain evidence="11 12">DSM 44945</strain>
    </source>
</reference>
<dbReference type="OrthoDB" id="9809852at2"/>
<keyword evidence="4" id="KW-0378">Hydrolase</keyword>
<dbReference type="STRING" id="201973.SAMN04488025_12621"/>
<dbReference type="Gene3D" id="3.90.1640.30">
    <property type="match status" value="1"/>
</dbReference>
<dbReference type="PANTHER" id="PTHR30255:SF2">
    <property type="entry name" value="SINGLE-STRANDED-DNA-SPECIFIC EXONUCLEASE RECJ"/>
    <property type="match status" value="1"/>
</dbReference>
<feature type="domain" description="Single-stranded-DNA-specific exonuclease RecJ C-terminal" evidence="9">
    <location>
        <begin position="566"/>
        <end position="763"/>
    </location>
</feature>
<feature type="domain" description="RecJ OB" evidence="10">
    <location>
        <begin position="453"/>
        <end position="559"/>
    </location>
</feature>
<gene>
    <name evidence="11" type="ORF">SAMN04488025_12621</name>
</gene>
<dbReference type="InterPro" id="IPR051673">
    <property type="entry name" value="SSDNA_exonuclease_RecJ"/>
</dbReference>
<evidence type="ECO:0000256" key="4">
    <source>
        <dbReference type="ARBA" id="ARBA00022801"/>
    </source>
</evidence>
<keyword evidence="3" id="KW-0540">Nuclease</keyword>
<dbReference type="GO" id="GO:0008409">
    <property type="term" value="F:5'-3' exonuclease activity"/>
    <property type="evidence" value="ECO:0007669"/>
    <property type="project" value="InterPro"/>
</dbReference>
<dbReference type="Proteomes" id="UP000198661">
    <property type="component" value="Unassembled WGS sequence"/>
</dbReference>
<evidence type="ECO:0000256" key="6">
    <source>
        <dbReference type="SAM" id="MobiDB-lite"/>
    </source>
</evidence>
<evidence type="ECO:0000256" key="5">
    <source>
        <dbReference type="ARBA" id="ARBA00022839"/>
    </source>
</evidence>
<evidence type="ECO:0000259" key="9">
    <source>
        <dbReference type="Pfam" id="PF10141"/>
    </source>
</evidence>
<dbReference type="AlphaFoldDB" id="A0A1I2QVD8"/>
<name>A0A1I2QVD8_9BACL</name>
<evidence type="ECO:0000256" key="2">
    <source>
        <dbReference type="ARBA" id="ARBA00019841"/>
    </source>
</evidence>
<dbReference type="Gene3D" id="3.10.310.30">
    <property type="match status" value="1"/>
</dbReference>
<dbReference type="NCBIfam" id="TIGR00644">
    <property type="entry name" value="recJ"/>
    <property type="match status" value="1"/>
</dbReference>
<keyword evidence="12" id="KW-1185">Reference proteome</keyword>
<accession>A0A1I2QVD8</accession>
<sequence>MLRPKTRWRLVEADEQLSKTLAEALGIHPVVARILVSRGIQSPEQAKRFLSVDPTQFHDPLLMEDMAPAVERIRFALEKGEKILVYGDYDADGVSSTGLMMQLLRGLAADVRYYIPNRFREGYGLNREALHHAREAGTDLVITVDTGISAAEEAEEARRLGLDLIITDHHEPPSILPEALAVINPKKPSCPYPFKGLAGVGVAFKLAHALLGRVPEEFLEVAALGTIADLVPLLDENRVIASLGLERMNRRRHPGLTALMDVAGIKGEVTAGHVGFFLGPRINATGRLDSADRAVRLLLAEDPSETRRIAEELDRMNRERQQLVEAIYAEAEAQVRENPERHRRVIVVAAEGWNIGVIGIVASRLVETYYRPAIVLGIEGETGTAKGSARSIEGFDIYRALTACADLLSHYGGHPMAAGMTLPADHLPKLQERLAELAEEWLTEEDYIPLMRVDADLDLEDVGPGLIEQLNRLEPCGYGNPTPCFRVSGAGMSRMQVVGSDRNHLKLTLIRQGHSLEAVGFRMGNLAEEIAPHSRPDFLGELTFNEWNNRRVPQLKIRDAAVNHVQVFDWRSNRIPEERLRAVADRPDAAVFASSPEGNGTGGVRLSWDMEEMPDLTSFRRLVFADLPPSLERFERVVRTASRVERLYFAYGDASLDPVFFHVPNRERFKLLYAILLRKKWVHPRRDLEGLRRRTGMSKRMIAFILKVFFELGFLERDGERWNVVEKPAKRSLEESKTYRDQLERERVWNRLVYSSYRDLCAYLSAVTSLDIRMGGSDQHELQGKNSGDSRLSATGNPV</sequence>
<evidence type="ECO:0000259" key="10">
    <source>
        <dbReference type="Pfam" id="PF17768"/>
    </source>
</evidence>
<evidence type="ECO:0000313" key="12">
    <source>
        <dbReference type="Proteomes" id="UP000198661"/>
    </source>
</evidence>
<dbReference type="InterPro" id="IPR003156">
    <property type="entry name" value="DHHA1_dom"/>
</dbReference>
<dbReference type="InterPro" id="IPR041122">
    <property type="entry name" value="RecJ_OB"/>
</dbReference>
<feature type="compositionally biased region" description="Polar residues" evidence="6">
    <location>
        <begin position="784"/>
        <end position="799"/>
    </location>
</feature>
<dbReference type="InterPro" id="IPR004610">
    <property type="entry name" value="RecJ"/>
</dbReference>
<evidence type="ECO:0000259" key="8">
    <source>
        <dbReference type="Pfam" id="PF02272"/>
    </source>
</evidence>
<proteinExistence type="inferred from homology"/>
<organism evidence="11 12">
    <name type="scientific">Planifilum fulgidum</name>
    <dbReference type="NCBI Taxonomy" id="201973"/>
    <lineage>
        <taxon>Bacteria</taxon>
        <taxon>Bacillati</taxon>
        <taxon>Bacillota</taxon>
        <taxon>Bacilli</taxon>
        <taxon>Bacillales</taxon>
        <taxon>Thermoactinomycetaceae</taxon>
        <taxon>Planifilum</taxon>
    </lineage>
</organism>
<feature type="domain" description="DDH" evidence="7">
    <location>
        <begin position="82"/>
        <end position="226"/>
    </location>
</feature>
<feature type="domain" description="DHHA1" evidence="8">
    <location>
        <begin position="345"/>
        <end position="439"/>
    </location>
</feature>
<dbReference type="InterPro" id="IPR001667">
    <property type="entry name" value="DDH_dom"/>
</dbReference>
<dbReference type="PANTHER" id="PTHR30255">
    <property type="entry name" value="SINGLE-STRANDED-DNA-SPECIFIC EXONUCLEASE RECJ"/>
    <property type="match status" value="1"/>
</dbReference>
<feature type="region of interest" description="Disordered" evidence="6">
    <location>
        <begin position="777"/>
        <end position="799"/>
    </location>
</feature>
<dbReference type="Pfam" id="PF02272">
    <property type="entry name" value="DHHA1"/>
    <property type="match status" value="1"/>
</dbReference>
<dbReference type="EMBL" id="FOOK01000026">
    <property type="protein sequence ID" value="SFG32575.1"/>
    <property type="molecule type" value="Genomic_DNA"/>
</dbReference>
<dbReference type="Pfam" id="PF10141">
    <property type="entry name" value="ssDNA-exonuc_C"/>
    <property type="match status" value="1"/>
</dbReference>
<dbReference type="GO" id="GO:0006281">
    <property type="term" value="P:DNA repair"/>
    <property type="evidence" value="ECO:0007669"/>
    <property type="project" value="InterPro"/>
</dbReference>